<name>A0A8H7QYZ8_9FUNG</name>
<organism evidence="3 4">
    <name type="scientific">Circinella minor</name>
    <dbReference type="NCBI Taxonomy" id="1195481"/>
    <lineage>
        <taxon>Eukaryota</taxon>
        <taxon>Fungi</taxon>
        <taxon>Fungi incertae sedis</taxon>
        <taxon>Mucoromycota</taxon>
        <taxon>Mucoromycotina</taxon>
        <taxon>Mucoromycetes</taxon>
        <taxon>Mucorales</taxon>
        <taxon>Lichtheimiaceae</taxon>
        <taxon>Circinella</taxon>
    </lineage>
</organism>
<protein>
    <recommendedName>
        <fullName evidence="2">C2H2-type domain-containing protein</fullName>
    </recommendedName>
</protein>
<evidence type="ECO:0000256" key="1">
    <source>
        <dbReference type="PROSITE-ProRule" id="PRU00042"/>
    </source>
</evidence>
<sequence length="224" mass="26178">MSQTKTYTCTLHNDMTKSTCTKKYTSQSALNKHIRKHHEYRYGKPGPAKCANYKEMVKERSKRYRDTHSLSVRRKENARSWLRKGVKKALSITSDHASTLRNEINAKAKDLFEELVKSPTASQKPFLHATLVCLVMHEAQYNFGMHEFVQLLNHLFGDGFYSTVLQFDHLEKREEFEWVAQQIYNKRSLVLALGSIVQDVVARSYFYHKSNLFTYKAQEAIKNF</sequence>
<keyword evidence="1" id="KW-0479">Metal-binding</keyword>
<keyword evidence="4" id="KW-1185">Reference proteome</keyword>
<keyword evidence="1" id="KW-0862">Zinc</keyword>
<accession>A0A8H7QYZ8</accession>
<reference evidence="3 4" key="1">
    <citation type="submission" date="2020-12" db="EMBL/GenBank/DDBJ databases">
        <title>Metabolic potential, ecology and presence of endohyphal bacteria is reflected in genomic diversity of Mucoromycotina.</title>
        <authorList>
            <person name="Muszewska A."/>
            <person name="Okrasinska A."/>
            <person name="Steczkiewicz K."/>
            <person name="Drgas O."/>
            <person name="Orlowska M."/>
            <person name="Perlinska-Lenart U."/>
            <person name="Aleksandrzak-Piekarczyk T."/>
            <person name="Szatraj K."/>
            <person name="Zielenkiewicz U."/>
            <person name="Pilsyk S."/>
            <person name="Malc E."/>
            <person name="Mieczkowski P."/>
            <person name="Kruszewska J.S."/>
            <person name="Biernat P."/>
            <person name="Pawlowska J."/>
        </authorList>
    </citation>
    <scope>NUCLEOTIDE SEQUENCE [LARGE SCALE GENOMIC DNA]</scope>
    <source>
        <strain evidence="3 4">CBS 142.35</strain>
    </source>
</reference>
<gene>
    <name evidence="3" type="ORF">INT45_008413</name>
</gene>
<dbReference type="GO" id="GO:0008270">
    <property type="term" value="F:zinc ion binding"/>
    <property type="evidence" value="ECO:0007669"/>
    <property type="project" value="UniProtKB-KW"/>
</dbReference>
<dbReference type="PROSITE" id="PS50157">
    <property type="entry name" value="ZINC_FINGER_C2H2_2"/>
    <property type="match status" value="1"/>
</dbReference>
<feature type="domain" description="C2H2-type" evidence="2">
    <location>
        <begin position="7"/>
        <end position="42"/>
    </location>
</feature>
<comment type="caution">
    <text evidence="3">The sequence shown here is derived from an EMBL/GenBank/DDBJ whole genome shotgun (WGS) entry which is preliminary data.</text>
</comment>
<keyword evidence="1" id="KW-0863">Zinc-finger</keyword>
<dbReference type="InterPro" id="IPR013087">
    <property type="entry name" value="Znf_C2H2_type"/>
</dbReference>
<dbReference type="EMBL" id="JAEPRB010001898">
    <property type="protein sequence ID" value="KAG2200430.1"/>
    <property type="molecule type" value="Genomic_DNA"/>
</dbReference>
<proteinExistence type="predicted"/>
<dbReference type="Proteomes" id="UP000646827">
    <property type="component" value="Unassembled WGS sequence"/>
</dbReference>
<evidence type="ECO:0000313" key="3">
    <source>
        <dbReference type="EMBL" id="KAG2200430.1"/>
    </source>
</evidence>
<evidence type="ECO:0000313" key="4">
    <source>
        <dbReference type="Proteomes" id="UP000646827"/>
    </source>
</evidence>
<dbReference type="OrthoDB" id="10291296at2759"/>
<evidence type="ECO:0000259" key="2">
    <source>
        <dbReference type="PROSITE" id="PS50157"/>
    </source>
</evidence>
<dbReference type="AlphaFoldDB" id="A0A8H7QYZ8"/>